<organism evidence="2 3">
    <name type="scientific">Streptomyces olivoverticillatus</name>
    <dbReference type="NCBI Taxonomy" id="66427"/>
    <lineage>
        <taxon>Bacteria</taxon>
        <taxon>Bacillati</taxon>
        <taxon>Actinomycetota</taxon>
        <taxon>Actinomycetes</taxon>
        <taxon>Kitasatosporales</taxon>
        <taxon>Streptomycetaceae</taxon>
        <taxon>Streptomyces</taxon>
    </lineage>
</organism>
<sequence>MMKSTRVLPKVLAVAAAGAALMTAAAPVMASTPAAAASSQPCGWSRTDNINYWNNCTDTPVTVHYQYMEGISGQQCVEPRTVWAAPSDVSIVWNATAGC</sequence>
<dbReference type="Proteomes" id="UP000556084">
    <property type="component" value="Unassembled WGS sequence"/>
</dbReference>
<gene>
    <name evidence="2" type="ORF">FHS39_004681</name>
</gene>
<keyword evidence="3" id="KW-1185">Reference proteome</keyword>
<dbReference type="AlphaFoldDB" id="A0A7W7LSM5"/>
<dbReference type="EMBL" id="JACHJH010000008">
    <property type="protein sequence ID" value="MBB4895602.1"/>
    <property type="molecule type" value="Genomic_DNA"/>
</dbReference>
<comment type="caution">
    <text evidence="2">The sequence shown here is derived from an EMBL/GenBank/DDBJ whole genome shotgun (WGS) entry which is preliminary data.</text>
</comment>
<accession>A0A7W7LSM5</accession>
<proteinExistence type="predicted"/>
<evidence type="ECO:0000313" key="2">
    <source>
        <dbReference type="EMBL" id="MBB4895602.1"/>
    </source>
</evidence>
<keyword evidence="1" id="KW-0732">Signal</keyword>
<dbReference type="Pfam" id="PF19882">
    <property type="entry name" value="DUF6355"/>
    <property type="match status" value="1"/>
</dbReference>
<evidence type="ECO:0000313" key="3">
    <source>
        <dbReference type="Proteomes" id="UP000556084"/>
    </source>
</evidence>
<protein>
    <submittedName>
        <fullName evidence="2">Uncharacterized protein</fullName>
    </submittedName>
</protein>
<reference evidence="2 3" key="1">
    <citation type="submission" date="2020-08" db="EMBL/GenBank/DDBJ databases">
        <title>Genomic Encyclopedia of Type Strains, Phase III (KMG-III): the genomes of soil and plant-associated and newly described type strains.</title>
        <authorList>
            <person name="Whitman W."/>
        </authorList>
    </citation>
    <scope>NUCLEOTIDE SEQUENCE [LARGE SCALE GENOMIC DNA]</scope>
    <source>
        <strain evidence="2 3">CECT 3266</strain>
    </source>
</reference>
<feature type="chain" id="PRO_5038548172" evidence="1">
    <location>
        <begin position="31"/>
        <end position="99"/>
    </location>
</feature>
<evidence type="ECO:0000256" key="1">
    <source>
        <dbReference type="SAM" id="SignalP"/>
    </source>
</evidence>
<name>A0A7W7LSM5_9ACTN</name>
<dbReference type="RefSeq" id="WP_184351373.1">
    <property type="nucleotide sequence ID" value="NZ_JACHJH010000008.1"/>
</dbReference>
<dbReference type="InterPro" id="IPR045935">
    <property type="entry name" value="DUF6355"/>
</dbReference>
<feature type="signal peptide" evidence="1">
    <location>
        <begin position="1"/>
        <end position="30"/>
    </location>
</feature>